<protein>
    <submittedName>
        <fullName evidence="2">Pimeloyl-ACP methyl ester carboxylesterase</fullName>
    </submittedName>
</protein>
<dbReference type="GO" id="GO:0003824">
    <property type="term" value="F:catalytic activity"/>
    <property type="evidence" value="ECO:0007669"/>
    <property type="project" value="InterPro"/>
</dbReference>
<evidence type="ECO:0000259" key="1">
    <source>
        <dbReference type="Pfam" id="PF00561"/>
    </source>
</evidence>
<dbReference type="Pfam" id="PF00561">
    <property type="entry name" value="Abhydrolase_1"/>
    <property type="match status" value="1"/>
</dbReference>
<dbReference type="InterPro" id="IPR000639">
    <property type="entry name" value="Epox_hydrolase-like"/>
</dbReference>
<dbReference type="STRING" id="305507.SAMN04489724_0171"/>
<dbReference type="PANTHER" id="PTHR43798">
    <property type="entry name" value="MONOACYLGLYCEROL LIPASE"/>
    <property type="match status" value="1"/>
</dbReference>
<keyword evidence="3" id="KW-1185">Reference proteome</keyword>
<dbReference type="EMBL" id="FPBF01000011">
    <property type="protein sequence ID" value="SFU19665.1"/>
    <property type="molecule type" value="Genomic_DNA"/>
</dbReference>
<accession>A0A1I7E6X7</accession>
<evidence type="ECO:0000313" key="3">
    <source>
        <dbReference type="Proteomes" id="UP000199673"/>
    </source>
</evidence>
<dbReference type="InterPro" id="IPR029058">
    <property type="entry name" value="AB_hydrolase_fold"/>
</dbReference>
<proteinExistence type="predicted"/>
<dbReference type="InterPro" id="IPR050266">
    <property type="entry name" value="AB_hydrolase_sf"/>
</dbReference>
<sequence length="281" mass="31234">MAIVNWLVSSKTNNRMPQINVNGVDIFYTDQGVGEQTIVFSHGLLWSHKMFAEQIEFLRPRFRVIAYDHRGQGQSEVKKPFDMDTLTEDAAAIIEELGVGPVHFAGLSMGGFIGMRLASRYPKLIKSLILLGTSANAEPVENLPKYKTLNGIVKWLGIVPPVASKVMKIMFAESWLEDSLNAEKIAFWKSELKANKRNVTGAVEGVIYRKGVEDEIVGITCPTMVIVGDEDTATIPVKSKFIQMSIPKSKLHRIPGAGHSSSIEKPREINRLIGDWLIEQS</sequence>
<feature type="domain" description="AB hydrolase-1" evidence="1">
    <location>
        <begin position="37"/>
        <end position="266"/>
    </location>
</feature>
<dbReference type="PRINTS" id="PR00111">
    <property type="entry name" value="ABHYDROLASE"/>
</dbReference>
<dbReference type="AlphaFoldDB" id="A0A1I7E6X7"/>
<gene>
    <name evidence="2" type="ORF">SAMN04489724_0171</name>
</gene>
<dbReference type="Gene3D" id="3.40.50.1820">
    <property type="entry name" value="alpha/beta hydrolase"/>
    <property type="match status" value="1"/>
</dbReference>
<organism evidence="2 3">
    <name type="scientific">Algoriphagus locisalis</name>
    <dbReference type="NCBI Taxonomy" id="305507"/>
    <lineage>
        <taxon>Bacteria</taxon>
        <taxon>Pseudomonadati</taxon>
        <taxon>Bacteroidota</taxon>
        <taxon>Cytophagia</taxon>
        <taxon>Cytophagales</taxon>
        <taxon>Cyclobacteriaceae</taxon>
        <taxon>Algoriphagus</taxon>
    </lineage>
</organism>
<dbReference type="Proteomes" id="UP000199673">
    <property type="component" value="Unassembled WGS sequence"/>
</dbReference>
<name>A0A1I7E6X7_9BACT</name>
<dbReference type="PRINTS" id="PR00412">
    <property type="entry name" value="EPOXHYDRLASE"/>
</dbReference>
<reference evidence="3" key="1">
    <citation type="submission" date="2016-10" db="EMBL/GenBank/DDBJ databases">
        <authorList>
            <person name="Varghese N."/>
            <person name="Submissions S."/>
        </authorList>
    </citation>
    <scope>NUCLEOTIDE SEQUENCE [LARGE SCALE GENOMIC DNA]</scope>
    <source>
        <strain evidence="3">DSM 23445</strain>
    </source>
</reference>
<dbReference type="SUPFAM" id="SSF53474">
    <property type="entry name" value="alpha/beta-Hydrolases"/>
    <property type="match status" value="1"/>
</dbReference>
<dbReference type="InterPro" id="IPR000073">
    <property type="entry name" value="AB_hydrolase_1"/>
</dbReference>
<evidence type="ECO:0000313" key="2">
    <source>
        <dbReference type="EMBL" id="SFU19665.1"/>
    </source>
</evidence>